<gene>
    <name evidence="2" type="ORF">L873DRAFT_1792440</name>
</gene>
<dbReference type="Proteomes" id="UP000276215">
    <property type="component" value="Unassembled WGS sequence"/>
</dbReference>
<proteinExistence type="predicted"/>
<name>A0A3N4JAL5_9PEZI</name>
<dbReference type="Gene3D" id="6.10.250.2540">
    <property type="match status" value="1"/>
</dbReference>
<organism evidence="2 3">
    <name type="scientific">Choiromyces venosus 120613-1</name>
    <dbReference type="NCBI Taxonomy" id="1336337"/>
    <lineage>
        <taxon>Eukaryota</taxon>
        <taxon>Fungi</taxon>
        <taxon>Dikarya</taxon>
        <taxon>Ascomycota</taxon>
        <taxon>Pezizomycotina</taxon>
        <taxon>Pezizomycetes</taxon>
        <taxon>Pezizales</taxon>
        <taxon>Tuberaceae</taxon>
        <taxon>Choiromyces</taxon>
    </lineage>
</organism>
<keyword evidence="3" id="KW-1185">Reference proteome</keyword>
<accession>A0A3N4JAL5</accession>
<evidence type="ECO:0000313" key="2">
    <source>
        <dbReference type="EMBL" id="RPA95266.1"/>
    </source>
</evidence>
<dbReference type="AlphaFoldDB" id="A0A3N4JAL5"/>
<protein>
    <submittedName>
        <fullName evidence="2">Uncharacterized protein</fullName>
    </submittedName>
</protein>
<reference evidence="2 3" key="1">
    <citation type="journal article" date="2018" name="Nat. Ecol. Evol.">
        <title>Pezizomycetes genomes reveal the molecular basis of ectomycorrhizal truffle lifestyle.</title>
        <authorList>
            <person name="Murat C."/>
            <person name="Payen T."/>
            <person name="Noel B."/>
            <person name="Kuo A."/>
            <person name="Morin E."/>
            <person name="Chen J."/>
            <person name="Kohler A."/>
            <person name="Krizsan K."/>
            <person name="Balestrini R."/>
            <person name="Da Silva C."/>
            <person name="Montanini B."/>
            <person name="Hainaut M."/>
            <person name="Levati E."/>
            <person name="Barry K.W."/>
            <person name="Belfiori B."/>
            <person name="Cichocki N."/>
            <person name="Clum A."/>
            <person name="Dockter R.B."/>
            <person name="Fauchery L."/>
            <person name="Guy J."/>
            <person name="Iotti M."/>
            <person name="Le Tacon F."/>
            <person name="Lindquist E.A."/>
            <person name="Lipzen A."/>
            <person name="Malagnac F."/>
            <person name="Mello A."/>
            <person name="Molinier V."/>
            <person name="Miyauchi S."/>
            <person name="Poulain J."/>
            <person name="Riccioni C."/>
            <person name="Rubini A."/>
            <person name="Sitrit Y."/>
            <person name="Splivallo R."/>
            <person name="Traeger S."/>
            <person name="Wang M."/>
            <person name="Zifcakova L."/>
            <person name="Wipf D."/>
            <person name="Zambonelli A."/>
            <person name="Paolocci F."/>
            <person name="Nowrousian M."/>
            <person name="Ottonello S."/>
            <person name="Baldrian P."/>
            <person name="Spatafora J.W."/>
            <person name="Henrissat B."/>
            <person name="Nagy L.G."/>
            <person name="Aury J.M."/>
            <person name="Wincker P."/>
            <person name="Grigoriev I.V."/>
            <person name="Bonfante P."/>
            <person name="Martin F.M."/>
        </authorList>
    </citation>
    <scope>NUCLEOTIDE SEQUENCE [LARGE SCALE GENOMIC DNA]</scope>
    <source>
        <strain evidence="2 3">120613-1</strain>
    </source>
</reference>
<dbReference type="EMBL" id="ML120428">
    <property type="protein sequence ID" value="RPA95266.1"/>
    <property type="molecule type" value="Genomic_DNA"/>
</dbReference>
<evidence type="ECO:0000256" key="1">
    <source>
        <dbReference type="SAM" id="MobiDB-lite"/>
    </source>
</evidence>
<sequence>MIPSKVIRPLIGGHGLHHNFHGWLNTIRRHVFTTSPKNYGDDDGDSSQDQIADGMGVGDPTQAQGQLSASSISNGFNVLDKDLAILKLQISDINVGLRDLDSKVEKKFDYVNEQFHDLNKKFEDINKKIDTKFDCLILLIVGGVLLKGLGIKQLPCNPLRKLRRQILLSPHYKQFAGIQAPAENQLQTFVANLYTDSQHHPMLSMA</sequence>
<feature type="region of interest" description="Disordered" evidence="1">
    <location>
        <begin position="35"/>
        <end position="66"/>
    </location>
</feature>
<evidence type="ECO:0000313" key="3">
    <source>
        <dbReference type="Proteomes" id="UP000276215"/>
    </source>
</evidence>